<evidence type="ECO:0000256" key="1">
    <source>
        <dbReference type="ARBA" id="ARBA00001755"/>
    </source>
</evidence>
<dbReference type="Gene3D" id="3.50.50.60">
    <property type="entry name" value="FAD/NAD(P)-binding domain"/>
    <property type="match status" value="1"/>
</dbReference>
<evidence type="ECO:0000256" key="4">
    <source>
        <dbReference type="ARBA" id="ARBA00004744"/>
    </source>
</evidence>
<dbReference type="SUPFAM" id="SSF54373">
    <property type="entry name" value="FAD-linked reductases, C-terminal domain"/>
    <property type="match status" value="1"/>
</dbReference>
<comment type="similarity">
    <text evidence="5 12">Belongs to the protoporphyrinogen/coproporphyrinogen oxidase family. Coproporphyrinogen III oxidase subfamily.</text>
</comment>
<comment type="function">
    <text evidence="3 12">Involved in coproporphyrin-dependent heme b biosynthesis. Catalyzes the oxidation of coproporphyrinogen III to coproporphyrin III.</text>
</comment>
<organism evidence="14 15">
    <name type="scientific">Tomitella cavernea</name>
    <dbReference type="NCBI Taxonomy" id="1387982"/>
    <lineage>
        <taxon>Bacteria</taxon>
        <taxon>Bacillati</taxon>
        <taxon>Actinomycetota</taxon>
        <taxon>Actinomycetes</taxon>
        <taxon>Mycobacteriales</taxon>
        <taxon>Tomitella</taxon>
    </lineage>
</organism>
<dbReference type="InterPro" id="IPR036188">
    <property type="entry name" value="FAD/NAD-bd_sf"/>
</dbReference>
<evidence type="ECO:0000256" key="6">
    <source>
        <dbReference type="ARBA" id="ARBA00012402"/>
    </source>
</evidence>
<evidence type="ECO:0000256" key="5">
    <source>
        <dbReference type="ARBA" id="ARBA00008310"/>
    </source>
</evidence>
<gene>
    <name evidence="14" type="primary">hemG</name>
    <name evidence="14" type="ORF">GCM10023353_21670</name>
</gene>
<dbReference type="InterPro" id="IPR004572">
    <property type="entry name" value="Protoporphyrinogen_oxidase"/>
</dbReference>
<dbReference type="Gene3D" id="3.90.660.20">
    <property type="entry name" value="Protoporphyrinogen oxidase, mitochondrial, domain 2"/>
    <property type="match status" value="1"/>
</dbReference>
<dbReference type="Proteomes" id="UP001500839">
    <property type="component" value="Unassembled WGS sequence"/>
</dbReference>
<dbReference type="RefSeq" id="WP_345602290.1">
    <property type="nucleotide sequence ID" value="NZ_BAABKQ010000001.1"/>
</dbReference>
<comment type="catalytic activity">
    <reaction evidence="1">
        <text>coproporphyrinogen III + 3 O2 = coproporphyrin III + 3 H2O2</text>
        <dbReference type="Rhea" id="RHEA:43436"/>
        <dbReference type="ChEBI" id="CHEBI:15379"/>
        <dbReference type="ChEBI" id="CHEBI:16240"/>
        <dbReference type="ChEBI" id="CHEBI:57309"/>
        <dbReference type="ChEBI" id="CHEBI:131725"/>
        <dbReference type="EC" id="1.3.3.15"/>
    </reaction>
    <physiologicalReaction direction="left-to-right" evidence="1">
        <dbReference type="Rhea" id="RHEA:43437"/>
    </physiologicalReaction>
</comment>
<keyword evidence="9 12" id="KW-0274">FAD</keyword>
<evidence type="ECO:0000256" key="12">
    <source>
        <dbReference type="RuleBase" id="RU364052"/>
    </source>
</evidence>
<keyword evidence="11 12" id="KW-0350">Heme biosynthesis</keyword>
<dbReference type="EC" id="1.3.3.15" evidence="6 12"/>
<comment type="subcellular location">
    <subcellularLocation>
        <location evidence="12">Cytoplasm</location>
    </subcellularLocation>
</comment>
<dbReference type="SUPFAM" id="SSF51905">
    <property type="entry name" value="FAD/NAD(P)-binding domain"/>
    <property type="match status" value="1"/>
</dbReference>
<evidence type="ECO:0000256" key="11">
    <source>
        <dbReference type="ARBA" id="ARBA00023133"/>
    </source>
</evidence>
<keyword evidence="8 12" id="KW-0285">Flavoprotein</keyword>
<comment type="caution">
    <text evidence="14">The sequence shown here is derived from an EMBL/GenBank/DDBJ whole genome shotgun (WGS) entry which is preliminary data.</text>
</comment>
<dbReference type="InterPro" id="IPR050464">
    <property type="entry name" value="Zeta_carotene_desat/Oxidored"/>
</dbReference>
<feature type="domain" description="Amine oxidase" evidence="13">
    <location>
        <begin position="43"/>
        <end position="498"/>
    </location>
</feature>
<keyword evidence="15" id="KW-1185">Reference proteome</keyword>
<reference evidence="15" key="1">
    <citation type="journal article" date="2019" name="Int. J. Syst. Evol. Microbiol.">
        <title>The Global Catalogue of Microorganisms (GCM) 10K type strain sequencing project: providing services to taxonomists for standard genome sequencing and annotation.</title>
        <authorList>
            <consortium name="The Broad Institute Genomics Platform"/>
            <consortium name="The Broad Institute Genome Sequencing Center for Infectious Disease"/>
            <person name="Wu L."/>
            <person name="Ma J."/>
        </authorList>
    </citation>
    <scope>NUCLEOTIDE SEQUENCE [LARGE SCALE GENOMIC DNA]</scope>
    <source>
        <strain evidence="15">JCM 18542</strain>
    </source>
</reference>
<evidence type="ECO:0000256" key="3">
    <source>
        <dbReference type="ARBA" id="ARBA00002185"/>
    </source>
</evidence>
<evidence type="ECO:0000313" key="15">
    <source>
        <dbReference type="Proteomes" id="UP001500839"/>
    </source>
</evidence>
<dbReference type="NCBIfam" id="TIGR00562">
    <property type="entry name" value="proto_IX_ox"/>
    <property type="match status" value="1"/>
</dbReference>
<dbReference type="Gene3D" id="1.10.3110.10">
    <property type="entry name" value="protoporphyrinogen ix oxidase, domain 3"/>
    <property type="match status" value="1"/>
</dbReference>
<evidence type="ECO:0000313" key="14">
    <source>
        <dbReference type="EMBL" id="GAA4815573.1"/>
    </source>
</evidence>
<evidence type="ECO:0000256" key="7">
    <source>
        <dbReference type="ARBA" id="ARBA00019046"/>
    </source>
</evidence>
<keyword evidence="10 12" id="KW-0560">Oxidoreductase</keyword>
<protein>
    <recommendedName>
        <fullName evidence="7 12">Coproporphyrinogen III oxidase</fullName>
        <ecNumber evidence="6 12">1.3.3.15</ecNumber>
    </recommendedName>
</protein>
<name>A0ABP9CP60_9ACTN</name>
<dbReference type="Pfam" id="PF01593">
    <property type="entry name" value="Amino_oxidase"/>
    <property type="match status" value="1"/>
</dbReference>
<evidence type="ECO:0000256" key="9">
    <source>
        <dbReference type="ARBA" id="ARBA00022827"/>
    </source>
</evidence>
<keyword evidence="12" id="KW-0963">Cytoplasm</keyword>
<evidence type="ECO:0000256" key="8">
    <source>
        <dbReference type="ARBA" id="ARBA00022630"/>
    </source>
</evidence>
<dbReference type="PANTHER" id="PTHR42923">
    <property type="entry name" value="PROTOPORPHYRINOGEN OXIDASE"/>
    <property type="match status" value="1"/>
</dbReference>
<evidence type="ECO:0000256" key="10">
    <source>
        <dbReference type="ARBA" id="ARBA00023002"/>
    </source>
</evidence>
<evidence type="ECO:0000256" key="2">
    <source>
        <dbReference type="ARBA" id="ARBA00001974"/>
    </source>
</evidence>
<dbReference type="EMBL" id="BAABKQ010000001">
    <property type="protein sequence ID" value="GAA4815573.1"/>
    <property type="molecule type" value="Genomic_DNA"/>
</dbReference>
<sequence>MAGGDGTAAAGPTAADAAATGTAAASADGGGAPLRVAVVGGGVSGLAAAHRVRSLLGGACRIALFEASGRLGGKLRTVPLAGVPMEVGAEAFLARRPEVPALLAELGLDGEVVHPAGSSPLLRAGGRLHAVPAGTLMGVPADPASLSGLLGASAAEAARRDAAPMSWVPGSDTTVGELVRCRYGAAVVERCVDPLLGGVYSGTAGTIGVRAALPGLARALDAGAPSLGRAVAAAAEESRRSALAGPVFGALRGGYSRLVDALARRGGAEIRMRTAVTAVERVRGSADCAWRLVVEPADGADRRRRSLDVDAVILALPAPRAARLLRGAAPAAAAEAARIPLADSAVVALALPFGTALPDASGVLVATGERGVDAKACTLSSNKWPHLAPAESGGVRLLRLSYGRYGAAEIVTESDADLVARARGDLHSLLGVDAAPVDVHVQRWRGGLPQYGAGHDGRVAAVESAVAGLPALGVAGSAWHGVGVPACIGGARAAAESVVADITR</sequence>
<proteinExistence type="inferred from homology"/>
<accession>A0ABP9CP60</accession>
<dbReference type="PANTHER" id="PTHR42923:SF3">
    <property type="entry name" value="PROTOPORPHYRINOGEN OXIDASE"/>
    <property type="match status" value="1"/>
</dbReference>
<dbReference type="InterPro" id="IPR002937">
    <property type="entry name" value="Amino_oxidase"/>
</dbReference>
<evidence type="ECO:0000259" key="13">
    <source>
        <dbReference type="Pfam" id="PF01593"/>
    </source>
</evidence>
<comment type="pathway">
    <text evidence="4 12">Porphyrin-containing compound metabolism; protoheme biosynthesis.</text>
</comment>
<comment type="cofactor">
    <cofactor evidence="2 12">
        <name>FAD</name>
        <dbReference type="ChEBI" id="CHEBI:57692"/>
    </cofactor>
</comment>